<keyword evidence="2" id="KW-0131">Cell cycle</keyword>
<dbReference type="Proteomes" id="UP000220621">
    <property type="component" value="Unassembled WGS sequence"/>
</dbReference>
<sequence>MEQENPSRSIPQQIQREVRQRCGFGCVICGFPIYDYDHMKEWSKVKEHIAEDITLLCPEHHREVTSGILPREVVIKANESPFNLRQGHSKPMGLYYAGDTCEFLIGGNQFTMDSPQGVAGQMAPIMVDGMPLLNFIFIDGHLLLNVQLYDENNEVILYIKENQLVYGIETWDIQMVGKTLTIREKARKILVNMTFETPNKVIIDKARLLFNGAEILIKKNVMLIGNDVCHIQGTTFSNIPIGVCIGNNPYTASVGVYLTHVNRYLKQSDEASELEKDILNETLKTQ</sequence>
<feature type="domain" description="HNH nuclease" evidence="1">
    <location>
        <begin position="13"/>
        <end position="62"/>
    </location>
</feature>
<comment type="caution">
    <text evidence="2">The sequence shown here is derived from an EMBL/GenBank/DDBJ whole genome shotgun (WGS) entry which is preliminary data.</text>
</comment>
<accession>A0A2A8BN35</accession>
<name>A0A2A8BN35_9BACI</name>
<dbReference type="SMART" id="SM00507">
    <property type="entry name" value="HNHc"/>
    <property type="match status" value="1"/>
</dbReference>
<dbReference type="InterPro" id="IPR003615">
    <property type="entry name" value="HNH_nuc"/>
</dbReference>
<keyword evidence="2" id="KW-0132">Cell division</keyword>
<dbReference type="GO" id="GO:0051301">
    <property type="term" value="P:cell division"/>
    <property type="evidence" value="ECO:0007669"/>
    <property type="project" value="UniProtKB-KW"/>
</dbReference>
<dbReference type="AlphaFoldDB" id="A0A2A8BN35"/>
<protein>
    <submittedName>
        <fullName evidence="2">Cell division protein</fullName>
    </submittedName>
</protein>
<reference evidence="2 3" key="1">
    <citation type="submission" date="2017-09" db="EMBL/GenBank/DDBJ databases">
        <title>Large-scale bioinformatics analysis of Bacillus genomes uncovers conserved roles of natural products in bacterial physiology.</title>
        <authorList>
            <consortium name="Agbiome Team Llc"/>
            <person name="Bleich R.M."/>
            <person name="Grubbs K.J."/>
            <person name="Santa Maria K.C."/>
            <person name="Allen S.E."/>
            <person name="Farag S."/>
            <person name="Shank E.A."/>
            <person name="Bowers A."/>
        </authorList>
    </citation>
    <scope>NUCLEOTIDE SEQUENCE [LARGE SCALE GENOMIC DNA]</scope>
    <source>
        <strain evidence="2 3">AFS010764</strain>
    </source>
</reference>
<dbReference type="CDD" id="cd00085">
    <property type="entry name" value="HNHc"/>
    <property type="match status" value="1"/>
</dbReference>
<dbReference type="RefSeq" id="WP_098102630.1">
    <property type="nucleotide sequence ID" value="NZ_NUDL01000042.1"/>
</dbReference>
<proteinExistence type="predicted"/>
<evidence type="ECO:0000259" key="1">
    <source>
        <dbReference type="SMART" id="SM00507"/>
    </source>
</evidence>
<gene>
    <name evidence="2" type="ORF">CN611_14600</name>
</gene>
<dbReference type="EMBL" id="NUDL01000042">
    <property type="protein sequence ID" value="PEM55338.1"/>
    <property type="molecule type" value="Genomic_DNA"/>
</dbReference>
<organism evidence="2 3">
    <name type="scientific">Bacillus wiedmannii</name>
    <dbReference type="NCBI Taxonomy" id="1890302"/>
    <lineage>
        <taxon>Bacteria</taxon>
        <taxon>Bacillati</taxon>
        <taxon>Bacillota</taxon>
        <taxon>Bacilli</taxon>
        <taxon>Bacillales</taxon>
        <taxon>Bacillaceae</taxon>
        <taxon>Bacillus</taxon>
        <taxon>Bacillus cereus group</taxon>
    </lineage>
</organism>
<evidence type="ECO:0000313" key="2">
    <source>
        <dbReference type="EMBL" id="PEM55338.1"/>
    </source>
</evidence>
<evidence type="ECO:0000313" key="3">
    <source>
        <dbReference type="Proteomes" id="UP000220621"/>
    </source>
</evidence>